<keyword evidence="3" id="KW-1185">Reference proteome</keyword>
<dbReference type="Gene3D" id="3.10.129.10">
    <property type="entry name" value="Hotdog Thioesterase"/>
    <property type="match status" value="1"/>
</dbReference>
<evidence type="ECO:0000259" key="1">
    <source>
        <dbReference type="Pfam" id="PF20791"/>
    </source>
</evidence>
<dbReference type="PANTHER" id="PTHR34487:SF1">
    <property type="entry name" value="ACYL-ACP THIOESTERASE"/>
    <property type="match status" value="1"/>
</dbReference>
<dbReference type="Pfam" id="PF20791">
    <property type="entry name" value="Acyl-ACP_TE_C"/>
    <property type="match status" value="1"/>
</dbReference>
<name>A0A210QEV4_MIZYE</name>
<dbReference type="Proteomes" id="UP000242188">
    <property type="component" value="Unassembled WGS sequence"/>
</dbReference>
<dbReference type="InterPro" id="IPR049427">
    <property type="entry name" value="Acyl-ACP_TE_C"/>
</dbReference>
<protein>
    <recommendedName>
        <fullName evidence="1">Acyl-ACP thioesterase-like C-terminal domain-containing protein</fullName>
    </recommendedName>
</protein>
<dbReference type="PANTHER" id="PTHR34487">
    <property type="entry name" value="ACYL-ACP THIOESTERASE"/>
    <property type="match status" value="1"/>
</dbReference>
<dbReference type="AlphaFoldDB" id="A0A210QEV4"/>
<evidence type="ECO:0000313" key="2">
    <source>
        <dbReference type="EMBL" id="OWF47258.1"/>
    </source>
</evidence>
<gene>
    <name evidence="2" type="ORF">KP79_PYT26193</name>
</gene>
<comment type="caution">
    <text evidence="2">The sequence shown here is derived from an EMBL/GenBank/DDBJ whole genome shotgun (WGS) entry which is preliminary data.</text>
</comment>
<evidence type="ECO:0000313" key="3">
    <source>
        <dbReference type="Proteomes" id="UP000242188"/>
    </source>
</evidence>
<dbReference type="InterPro" id="IPR029069">
    <property type="entry name" value="HotDog_dom_sf"/>
</dbReference>
<sequence length="186" mass="21579">MFQVGTTSYVLKVRLSNYITKELLGEFYLKFVHINGNSRRPQPLPDWYVSRFADIVENQGRLPTMPSVPDMPEDAYSTTVLTRFSDLDTNQHVTTIQYFKFFTDCATEAVFTKYYTHFTHDMCWYPVMAFDEAMLGESKAGEILTVRTWQDKSDATHVFFACFKDWKCVMKALCSQFNTKGTNTTI</sequence>
<dbReference type="OrthoDB" id="5975054at2759"/>
<organism evidence="2 3">
    <name type="scientific">Mizuhopecten yessoensis</name>
    <name type="common">Japanese scallop</name>
    <name type="synonym">Patinopecten yessoensis</name>
    <dbReference type="NCBI Taxonomy" id="6573"/>
    <lineage>
        <taxon>Eukaryota</taxon>
        <taxon>Metazoa</taxon>
        <taxon>Spiralia</taxon>
        <taxon>Lophotrochozoa</taxon>
        <taxon>Mollusca</taxon>
        <taxon>Bivalvia</taxon>
        <taxon>Autobranchia</taxon>
        <taxon>Pteriomorphia</taxon>
        <taxon>Pectinida</taxon>
        <taxon>Pectinoidea</taxon>
        <taxon>Pectinidae</taxon>
        <taxon>Mizuhopecten</taxon>
    </lineage>
</organism>
<accession>A0A210QEV4</accession>
<dbReference type="EMBL" id="NEDP02003971">
    <property type="protein sequence ID" value="OWF47258.1"/>
    <property type="molecule type" value="Genomic_DNA"/>
</dbReference>
<reference evidence="2 3" key="1">
    <citation type="journal article" date="2017" name="Nat. Ecol. Evol.">
        <title>Scallop genome provides insights into evolution of bilaterian karyotype and development.</title>
        <authorList>
            <person name="Wang S."/>
            <person name="Zhang J."/>
            <person name="Jiao W."/>
            <person name="Li J."/>
            <person name="Xun X."/>
            <person name="Sun Y."/>
            <person name="Guo X."/>
            <person name="Huan P."/>
            <person name="Dong B."/>
            <person name="Zhang L."/>
            <person name="Hu X."/>
            <person name="Sun X."/>
            <person name="Wang J."/>
            <person name="Zhao C."/>
            <person name="Wang Y."/>
            <person name="Wang D."/>
            <person name="Huang X."/>
            <person name="Wang R."/>
            <person name="Lv J."/>
            <person name="Li Y."/>
            <person name="Zhang Z."/>
            <person name="Liu B."/>
            <person name="Lu W."/>
            <person name="Hui Y."/>
            <person name="Liang J."/>
            <person name="Zhou Z."/>
            <person name="Hou R."/>
            <person name="Li X."/>
            <person name="Liu Y."/>
            <person name="Li H."/>
            <person name="Ning X."/>
            <person name="Lin Y."/>
            <person name="Zhao L."/>
            <person name="Xing Q."/>
            <person name="Dou J."/>
            <person name="Li Y."/>
            <person name="Mao J."/>
            <person name="Guo H."/>
            <person name="Dou H."/>
            <person name="Li T."/>
            <person name="Mu C."/>
            <person name="Jiang W."/>
            <person name="Fu Q."/>
            <person name="Fu X."/>
            <person name="Miao Y."/>
            <person name="Liu J."/>
            <person name="Yu Q."/>
            <person name="Li R."/>
            <person name="Liao H."/>
            <person name="Li X."/>
            <person name="Kong Y."/>
            <person name="Jiang Z."/>
            <person name="Chourrout D."/>
            <person name="Li R."/>
            <person name="Bao Z."/>
        </authorList>
    </citation>
    <scope>NUCLEOTIDE SEQUENCE [LARGE SCALE GENOMIC DNA]</scope>
    <source>
        <strain evidence="2 3">PY_sf001</strain>
    </source>
</reference>
<proteinExistence type="predicted"/>
<feature type="domain" description="Acyl-ACP thioesterase-like C-terminal" evidence="1">
    <location>
        <begin position="77"/>
        <end position="114"/>
    </location>
</feature>
<dbReference type="SUPFAM" id="SSF54637">
    <property type="entry name" value="Thioesterase/thiol ester dehydrase-isomerase"/>
    <property type="match status" value="2"/>
</dbReference>